<keyword evidence="2" id="KW-1185">Reference proteome</keyword>
<organism evidence="1 2">
    <name type="scientific">Trichonephila inaurata madagascariensis</name>
    <dbReference type="NCBI Taxonomy" id="2747483"/>
    <lineage>
        <taxon>Eukaryota</taxon>
        <taxon>Metazoa</taxon>
        <taxon>Ecdysozoa</taxon>
        <taxon>Arthropoda</taxon>
        <taxon>Chelicerata</taxon>
        <taxon>Arachnida</taxon>
        <taxon>Araneae</taxon>
        <taxon>Araneomorphae</taxon>
        <taxon>Entelegynae</taxon>
        <taxon>Araneoidea</taxon>
        <taxon>Nephilidae</taxon>
        <taxon>Trichonephila</taxon>
        <taxon>Trichonephila inaurata</taxon>
    </lineage>
</organism>
<evidence type="ECO:0000313" key="2">
    <source>
        <dbReference type="Proteomes" id="UP000886998"/>
    </source>
</evidence>
<sequence length="84" mass="9698">MRIDDLPDTAKESLVDTSDKSWFNDKGDAIRFSNVDFEADEPDLIEIFKNSIDMKDRFPVFNENYHFFPISTGESQDAVPTDVF</sequence>
<evidence type="ECO:0000313" key="1">
    <source>
        <dbReference type="EMBL" id="GFS61581.1"/>
    </source>
</evidence>
<gene>
    <name evidence="1" type="ORF">TNIN_4641</name>
</gene>
<dbReference type="EMBL" id="BMAV01027701">
    <property type="protein sequence ID" value="GFS61581.1"/>
    <property type="molecule type" value="Genomic_DNA"/>
</dbReference>
<comment type="caution">
    <text evidence="1">The sequence shown here is derived from an EMBL/GenBank/DDBJ whole genome shotgun (WGS) entry which is preliminary data.</text>
</comment>
<protein>
    <submittedName>
        <fullName evidence="1">Uncharacterized protein</fullName>
    </submittedName>
</protein>
<dbReference type="OrthoDB" id="10455588at2759"/>
<accession>A0A8X6IVA2</accession>
<dbReference type="AlphaFoldDB" id="A0A8X6IVA2"/>
<name>A0A8X6IVA2_9ARAC</name>
<dbReference type="Proteomes" id="UP000886998">
    <property type="component" value="Unassembled WGS sequence"/>
</dbReference>
<proteinExistence type="predicted"/>
<reference evidence="1" key="1">
    <citation type="submission" date="2020-08" db="EMBL/GenBank/DDBJ databases">
        <title>Multicomponent nature underlies the extraordinary mechanical properties of spider dragline silk.</title>
        <authorList>
            <person name="Kono N."/>
            <person name="Nakamura H."/>
            <person name="Mori M."/>
            <person name="Yoshida Y."/>
            <person name="Ohtoshi R."/>
            <person name="Malay A.D."/>
            <person name="Moran D.A.P."/>
            <person name="Tomita M."/>
            <person name="Numata K."/>
            <person name="Arakawa K."/>
        </authorList>
    </citation>
    <scope>NUCLEOTIDE SEQUENCE</scope>
</reference>